<dbReference type="PROSITE" id="PS51340">
    <property type="entry name" value="MOSC"/>
    <property type="match status" value="1"/>
</dbReference>
<dbReference type="EMBL" id="JAUTAN010000001">
    <property type="protein sequence ID" value="MDQ1103836.1"/>
    <property type="molecule type" value="Genomic_DNA"/>
</dbReference>
<gene>
    <name evidence="2" type="ORF">QE405_001120</name>
</gene>
<dbReference type="SUPFAM" id="SSF50800">
    <property type="entry name" value="PK beta-barrel domain-like"/>
    <property type="match status" value="1"/>
</dbReference>
<dbReference type="AlphaFoldDB" id="A0AAJ1X0H3"/>
<protein>
    <submittedName>
        <fullName evidence="2">Uncharacterized protein YcbX</fullName>
    </submittedName>
</protein>
<organism evidence="2 3">
    <name type="scientific">Nocardioides zeae</name>
    <dbReference type="NCBI Taxonomy" id="1457234"/>
    <lineage>
        <taxon>Bacteria</taxon>
        <taxon>Bacillati</taxon>
        <taxon>Actinomycetota</taxon>
        <taxon>Actinomycetes</taxon>
        <taxon>Propionibacteriales</taxon>
        <taxon>Nocardioidaceae</taxon>
        <taxon>Nocardioides</taxon>
    </lineage>
</organism>
<evidence type="ECO:0000313" key="3">
    <source>
        <dbReference type="Proteomes" id="UP001239215"/>
    </source>
</evidence>
<evidence type="ECO:0000313" key="2">
    <source>
        <dbReference type="EMBL" id="MDQ1103836.1"/>
    </source>
</evidence>
<comment type="caution">
    <text evidence="2">The sequence shown here is derived from an EMBL/GenBank/DDBJ whole genome shotgun (WGS) entry which is preliminary data.</text>
</comment>
<reference evidence="2" key="1">
    <citation type="submission" date="2023-07" db="EMBL/GenBank/DDBJ databases">
        <title>Functional and genomic diversity of the sorghum phyllosphere microbiome.</title>
        <authorList>
            <person name="Shade A."/>
        </authorList>
    </citation>
    <scope>NUCLEOTIDE SEQUENCE</scope>
    <source>
        <strain evidence="2">SORGH_AS_1067</strain>
    </source>
</reference>
<sequence length="261" mass="26987">MHVHRVGVALLKGATHPSVRTLRLDADGPVGDRLLCALDADRRTVLRTVAHPRLLTVHADLLDQRLGLAGGWTLRTAAGTATGAAELDGTTLDVDYWGRRVTVRPLRASAHAALLSAHLGRDVVLAAAPPGGIVYGAAVSVVTRATVRALADAAGLAEPEETTAARLRATVVLDDGPDAAPFTEESWAGRELVVGGARIRPLAPIVRCRVIDHHPVTGGAAPTGRGLLRALGALRDRPVAGTDAVVTQPGAVTVGDDARLA</sequence>
<name>A0AAJ1X0H3_9ACTN</name>
<proteinExistence type="predicted"/>
<dbReference type="GO" id="GO:0030151">
    <property type="term" value="F:molybdenum ion binding"/>
    <property type="evidence" value="ECO:0007669"/>
    <property type="project" value="InterPro"/>
</dbReference>
<evidence type="ECO:0000259" key="1">
    <source>
        <dbReference type="PROSITE" id="PS51340"/>
    </source>
</evidence>
<dbReference type="RefSeq" id="WP_307199235.1">
    <property type="nucleotide sequence ID" value="NZ_JAUTAN010000001.1"/>
</dbReference>
<dbReference type="Proteomes" id="UP001239215">
    <property type="component" value="Unassembled WGS sequence"/>
</dbReference>
<feature type="domain" description="MOSC" evidence="1">
    <location>
        <begin position="107"/>
        <end position="261"/>
    </location>
</feature>
<accession>A0AAJ1X0H3</accession>
<dbReference type="Pfam" id="PF03473">
    <property type="entry name" value="MOSC"/>
    <property type="match status" value="1"/>
</dbReference>
<dbReference type="InterPro" id="IPR011037">
    <property type="entry name" value="Pyrv_Knase-like_insert_dom_sf"/>
</dbReference>
<dbReference type="GO" id="GO:0030170">
    <property type="term" value="F:pyridoxal phosphate binding"/>
    <property type="evidence" value="ECO:0007669"/>
    <property type="project" value="InterPro"/>
</dbReference>
<dbReference type="InterPro" id="IPR005302">
    <property type="entry name" value="MoCF_Sase_C"/>
</dbReference>
<dbReference type="GO" id="GO:0003824">
    <property type="term" value="F:catalytic activity"/>
    <property type="evidence" value="ECO:0007669"/>
    <property type="project" value="InterPro"/>
</dbReference>